<dbReference type="SMART" id="SM00563">
    <property type="entry name" value="PlsC"/>
    <property type="match status" value="1"/>
</dbReference>
<protein>
    <recommendedName>
        <fullName evidence="1">Phospholipid/glycerol acyltransferase domain-containing protein</fullName>
    </recommendedName>
</protein>
<reference evidence="2" key="2">
    <citation type="submission" date="2020-09" db="EMBL/GenBank/DDBJ databases">
        <authorList>
            <person name="Sun Q."/>
            <person name="Kim S."/>
        </authorList>
    </citation>
    <scope>NUCLEOTIDE SEQUENCE</scope>
    <source>
        <strain evidence="2">KCTC 12870</strain>
    </source>
</reference>
<name>A0A8J3DIF9_9BACT</name>
<dbReference type="GO" id="GO:0016746">
    <property type="term" value="F:acyltransferase activity"/>
    <property type="evidence" value="ECO:0007669"/>
    <property type="project" value="InterPro"/>
</dbReference>
<gene>
    <name evidence="2" type="ORF">GCM10007047_19680</name>
</gene>
<dbReference type="AlphaFoldDB" id="A0A8J3DIF9"/>
<proteinExistence type="predicted"/>
<dbReference type="SUPFAM" id="SSF69593">
    <property type="entry name" value="Glycerol-3-phosphate (1)-acyltransferase"/>
    <property type="match status" value="1"/>
</dbReference>
<evidence type="ECO:0000313" key="3">
    <source>
        <dbReference type="Proteomes" id="UP000642829"/>
    </source>
</evidence>
<dbReference type="InterPro" id="IPR002123">
    <property type="entry name" value="Plipid/glycerol_acylTrfase"/>
</dbReference>
<evidence type="ECO:0000313" key="2">
    <source>
        <dbReference type="EMBL" id="GHC03185.1"/>
    </source>
</evidence>
<dbReference type="Proteomes" id="UP000642829">
    <property type="component" value="Unassembled WGS sequence"/>
</dbReference>
<accession>A0A8J3DIF9</accession>
<organism evidence="2 3">
    <name type="scientific">Cerasicoccus arenae</name>
    <dbReference type="NCBI Taxonomy" id="424488"/>
    <lineage>
        <taxon>Bacteria</taxon>
        <taxon>Pseudomonadati</taxon>
        <taxon>Verrucomicrobiota</taxon>
        <taxon>Opitutia</taxon>
        <taxon>Puniceicoccales</taxon>
        <taxon>Cerasicoccaceae</taxon>
        <taxon>Cerasicoccus</taxon>
    </lineage>
</organism>
<keyword evidence="3" id="KW-1185">Reference proteome</keyword>
<dbReference type="EMBL" id="BMXG01000011">
    <property type="protein sequence ID" value="GHC03185.1"/>
    <property type="molecule type" value="Genomic_DNA"/>
</dbReference>
<feature type="domain" description="Phospholipid/glycerol acyltransferase" evidence="1">
    <location>
        <begin position="50"/>
        <end position="168"/>
    </location>
</feature>
<sequence>MVMTESKSAWRSALLAAYLRWKYRQRFYSVRVGGFAGWQDWLASEAPYPLVFFGNHQSWWDGLLDFSLTRHFGMDNRLMMEAKNLAQFSFFQKCGVFGVDLDSARGRGAGLLHAVRLLQEPSTRRCLILYPQGRLVPDWEDVPLQEGLEIILRKAPGVTALPVWRRLHLGKHELPEAEIEIGEPLSPGGGRTTAQLANALNATKMALETRLSVKNDKQIIYISKGINTLRGGA</sequence>
<reference evidence="2" key="1">
    <citation type="journal article" date="2014" name="Int. J. Syst. Evol. Microbiol.">
        <title>Complete genome sequence of Corynebacterium casei LMG S-19264T (=DSM 44701T), isolated from a smear-ripened cheese.</title>
        <authorList>
            <consortium name="US DOE Joint Genome Institute (JGI-PGF)"/>
            <person name="Walter F."/>
            <person name="Albersmeier A."/>
            <person name="Kalinowski J."/>
            <person name="Ruckert C."/>
        </authorList>
    </citation>
    <scope>NUCLEOTIDE SEQUENCE</scope>
    <source>
        <strain evidence="2">KCTC 12870</strain>
    </source>
</reference>
<comment type="caution">
    <text evidence="2">The sequence shown here is derived from an EMBL/GenBank/DDBJ whole genome shotgun (WGS) entry which is preliminary data.</text>
</comment>
<evidence type="ECO:0000259" key="1">
    <source>
        <dbReference type="SMART" id="SM00563"/>
    </source>
</evidence>